<organism evidence="1">
    <name type="scientific">Rhizophora mucronata</name>
    <name type="common">Asiatic mangrove</name>
    <dbReference type="NCBI Taxonomy" id="61149"/>
    <lineage>
        <taxon>Eukaryota</taxon>
        <taxon>Viridiplantae</taxon>
        <taxon>Streptophyta</taxon>
        <taxon>Embryophyta</taxon>
        <taxon>Tracheophyta</taxon>
        <taxon>Spermatophyta</taxon>
        <taxon>Magnoliopsida</taxon>
        <taxon>eudicotyledons</taxon>
        <taxon>Gunneridae</taxon>
        <taxon>Pentapetalae</taxon>
        <taxon>rosids</taxon>
        <taxon>fabids</taxon>
        <taxon>Malpighiales</taxon>
        <taxon>Rhizophoraceae</taxon>
        <taxon>Rhizophora</taxon>
    </lineage>
</organism>
<name>A0A2P2LFK1_RHIMU</name>
<reference evidence="1" key="1">
    <citation type="submission" date="2018-02" db="EMBL/GenBank/DDBJ databases">
        <title>Rhizophora mucronata_Transcriptome.</title>
        <authorList>
            <person name="Meera S.P."/>
            <person name="Sreeshan A."/>
            <person name="Augustine A."/>
        </authorList>
    </citation>
    <scope>NUCLEOTIDE SEQUENCE</scope>
    <source>
        <tissue evidence="1">Leaf</tissue>
    </source>
</reference>
<dbReference type="AlphaFoldDB" id="A0A2P2LFK1"/>
<sequence length="19" mass="2163">MNGINTQSKVMLVPNWKAM</sequence>
<evidence type="ECO:0000313" key="1">
    <source>
        <dbReference type="EMBL" id="MBX16735.1"/>
    </source>
</evidence>
<dbReference type="EMBL" id="GGEC01036251">
    <property type="protein sequence ID" value="MBX16735.1"/>
    <property type="molecule type" value="Transcribed_RNA"/>
</dbReference>
<protein>
    <submittedName>
        <fullName evidence="1">Uncharacterized protein</fullName>
    </submittedName>
</protein>
<proteinExistence type="predicted"/>
<accession>A0A2P2LFK1</accession>